<gene>
    <name evidence="9" type="ORF">B9Q02_11670</name>
</gene>
<dbReference type="EMBL" id="NEXD01000152">
    <property type="protein sequence ID" value="PSN82459.1"/>
    <property type="molecule type" value="Genomic_DNA"/>
</dbReference>
<dbReference type="GO" id="GO:0012505">
    <property type="term" value="C:endomembrane system"/>
    <property type="evidence" value="ECO:0007669"/>
    <property type="project" value="UniProtKB-SubCell"/>
</dbReference>
<comment type="caution">
    <text evidence="9">The sequence shown here is derived from an EMBL/GenBank/DDBJ whole genome shotgun (WGS) entry which is preliminary data.</text>
</comment>
<feature type="domain" description="Sodium/calcium exchanger membrane region" evidence="8">
    <location>
        <begin position="6"/>
        <end position="147"/>
    </location>
</feature>
<dbReference type="PANTHER" id="PTHR31503:SF36">
    <property type="entry name" value="SODIUM_CALCIUM EXCHANGER MEMBRANE REGION DOMAIN-CONTAINING PROTEIN"/>
    <property type="match status" value="1"/>
</dbReference>
<dbReference type="Proteomes" id="UP000240569">
    <property type="component" value="Unassembled WGS sequence"/>
</dbReference>
<evidence type="ECO:0000256" key="4">
    <source>
        <dbReference type="ARBA" id="ARBA00022989"/>
    </source>
</evidence>
<proteinExistence type="predicted"/>
<feature type="transmembrane region" description="Helical" evidence="7">
    <location>
        <begin position="35"/>
        <end position="60"/>
    </location>
</feature>
<dbReference type="Gene3D" id="1.20.1420.30">
    <property type="entry name" value="NCX, central ion-binding region"/>
    <property type="match status" value="1"/>
</dbReference>
<evidence type="ECO:0000256" key="1">
    <source>
        <dbReference type="ARBA" id="ARBA00004127"/>
    </source>
</evidence>
<evidence type="ECO:0000256" key="2">
    <source>
        <dbReference type="ARBA" id="ARBA00022448"/>
    </source>
</evidence>
<keyword evidence="4 7" id="KW-1133">Transmembrane helix</keyword>
<evidence type="ECO:0000256" key="5">
    <source>
        <dbReference type="ARBA" id="ARBA00023065"/>
    </source>
</evidence>
<keyword evidence="2" id="KW-0813">Transport</keyword>
<evidence type="ECO:0000256" key="6">
    <source>
        <dbReference type="ARBA" id="ARBA00023136"/>
    </source>
</evidence>
<keyword evidence="3 7" id="KW-0812">Transmembrane</keyword>
<evidence type="ECO:0000256" key="7">
    <source>
        <dbReference type="SAM" id="Phobius"/>
    </source>
</evidence>
<evidence type="ECO:0000313" key="10">
    <source>
        <dbReference type="Proteomes" id="UP000240569"/>
    </source>
</evidence>
<feature type="transmembrane region" description="Helical" evidence="7">
    <location>
        <begin position="290"/>
        <end position="306"/>
    </location>
</feature>
<evidence type="ECO:0000256" key="3">
    <source>
        <dbReference type="ARBA" id="ARBA00022692"/>
    </source>
</evidence>
<feature type="transmembrane region" description="Helical" evidence="7">
    <location>
        <begin position="110"/>
        <end position="143"/>
    </location>
</feature>
<dbReference type="InterPro" id="IPR044880">
    <property type="entry name" value="NCX_ion-bd_dom_sf"/>
</dbReference>
<feature type="transmembrane region" description="Helical" evidence="7">
    <location>
        <begin position="229"/>
        <end position="254"/>
    </location>
</feature>
<dbReference type="Pfam" id="PF01699">
    <property type="entry name" value="Na_Ca_ex"/>
    <property type="match status" value="2"/>
</dbReference>
<sequence length="307" mass="32681">MLYTVLSLLGVLGALTVAAELIAKGTEELEGAIGQGMAGGVVLGFLTALPETIVVVVAVLNSAGDVALGSAIGGNVILFTLGIGLVGLVYVKKWKSPLKMVGDYSVEYNFLVLSTLALVPLLFYGRLDVFSGIPLCAIYLGYVAYRLKKFSKSEQRKPIKKSSLLYLVLGAALLLSLSKFLVEDIESVSRALGVPSVWLALVVSPLAAELEEKISAIRLASMSFKGGSIAIVSFIGSKIENASLLLGLIGVLSFDYLPLHRALSELIAALVSNLIALFILFDGKMARKESVFLIALYFVIVYLTLVF</sequence>
<feature type="transmembrane region" description="Helical" evidence="7">
    <location>
        <begin position="188"/>
        <end position="208"/>
    </location>
</feature>
<dbReference type="GO" id="GO:0015369">
    <property type="term" value="F:calcium:proton antiporter activity"/>
    <property type="evidence" value="ECO:0007669"/>
    <property type="project" value="TreeGrafter"/>
</dbReference>
<feature type="transmembrane region" description="Helical" evidence="7">
    <location>
        <begin position="67"/>
        <end position="90"/>
    </location>
</feature>
<keyword evidence="6 7" id="KW-0472">Membrane</keyword>
<feature type="domain" description="Sodium/calcium exchanger membrane region" evidence="8">
    <location>
        <begin position="163"/>
        <end position="305"/>
    </location>
</feature>
<keyword evidence="5" id="KW-0406">Ion transport</keyword>
<dbReference type="GO" id="GO:0016020">
    <property type="term" value="C:membrane"/>
    <property type="evidence" value="ECO:0007669"/>
    <property type="project" value="InterPro"/>
</dbReference>
<name>A0A2R6A7Y9_9ARCH</name>
<reference evidence="9 10" key="1">
    <citation type="submission" date="2017-04" db="EMBL/GenBank/DDBJ databases">
        <title>Novel microbial lineages endemic to geothermal iron-oxide mats fill important gaps in the evolutionary history of Archaea.</title>
        <authorList>
            <person name="Jay Z.J."/>
            <person name="Beam J.P."/>
            <person name="Dlakic M."/>
            <person name="Rusch D.B."/>
            <person name="Kozubal M.A."/>
            <person name="Inskeep W.P."/>
        </authorList>
    </citation>
    <scope>NUCLEOTIDE SEQUENCE [LARGE SCALE GENOMIC DNA]</scope>
    <source>
        <strain evidence="9">BE_D</strain>
    </source>
</reference>
<comment type="subcellular location">
    <subcellularLocation>
        <location evidence="1">Endomembrane system</location>
        <topology evidence="1">Multi-pass membrane protein</topology>
    </subcellularLocation>
</comment>
<evidence type="ECO:0000259" key="8">
    <source>
        <dbReference type="Pfam" id="PF01699"/>
    </source>
</evidence>
<dbReference type="PANTHER" id="PTHR31503">
    <property type="entry name" value="VACUOLAR CALCIUM ION TRANSPORTER"/>
    <property type="match status" value="1"/>
</dbReference>
<feature type="transmembrane region" description="Helical" evidence="7">
    <location>
        <begin position="164"/>
        <end position="182"/>
    </location>
</feature>
<accession>A0A2R6A7Y9</accession>
<protein>
    <submittedName>
        <fullName evidence="9">Na(+)/Ca(2+) exchanging</fullName>
    </submittedName>
</protein>
<dbReference type="InterPro" id="IPR004713">
    <property type="entry name" value="CaH_exchang"/>
</dbReference>
<organism evidence="9 10">
    <name type="scientific">Candidatus Marsarchaeota G1 archaeon BE_D</name>
    <dbReference type="NCBI Taxonomy" id="1978156"/>
    <lineage>
        <taxon>Archaea</taxon>
        <taxon>Candidatus Marsarchaeota</taxon>
        <taxon>Candidatus Marsarchaeota group 1</taxon>
    </lineage>
</organism>
<dbReference type="GO" id="GO:0006874">
    <property type="term" value="P:intracellular calcium ion homeostasis"/>
    <property type="evidence" value="ECO:0007669"/>
    <property type="project" value="TreeGrafter"/>
</dbReference>
<evidence type="ECO:0000313" key="9">
    <source>
        <dbReference type="EMBL" id="PSN82459.1"/>
    </source>
</evidence>
<feature type="transmembrane region" description="Helical" evidence="7">
    <location>
        <begin position="266"/>
        <end position="283"/>
    </location>
</feature>
<dbReference type="AlphaFoldDB" id="A0A2R6A7Y9"/>
<dbReference type="InterPro" id="IPR004837">
    <property type="entry name" value="NaCa_Exmemb"/>
</dbReference>